<evidence type="ECO:0000256" key="1">
    <source>
        <dbReference type="ARBA" id="ARBA00022729"/>
    </source>
</evidence>
<keyword evidence="1" id="KW-0732">Signal</keyword>
<dbReference type="Pfam" id="PF10503">
    <property type="entry name" value="Esterase_PHB"/>
    <property type="match status" value="1"/>
</dbReference>
<evidence type="ECO:0000256" key="2">
    <source>
        <dbReference type="ARBA" id="ARBA00022801"/>
    </source>
</evidence>
<dbReference type="Proteomes" id="UP000538147">
    <property type="component" value="Unassembled WGS sequence"/>
</dbReference>
<dbReference type="AlphaFoldDB" id="A0A841LDX5"/>
<evidence type="ECO:0000313" key="3">
    <source>
        <dbReference type="EMBL" id="MBB6227178.1"/>
    </source>
</evidence>
<dbReference type="InterPro" id="IPR010126">
    <property type="entry name" value="Esterase_phb"/>
</dbReference>
<keyword evidence="4" id="KW-1185">Reference proteome</keyword>
<dbReference type="SUPFAM" id="SSF53474">
    <property type="entry name" value="alpha/beta-Hydrolases"/>
    <property type="match status" value="1"/>
</dbReference>
<gene>
    <name evidence="3" type="ORF">FHS79_001342</name>
</gene>
<dbReference type="InterPro" id="IPR029058">
    <property type="entry name" value="AB_hydrolase_fold"/>
</dbReference>
<comment type="caution">
    <text evidence="3">The sequence shown here is derived from an EMBL/GenBank/DDBJ whole genome shotgun (WGS) entry which is preliminary data.</text>
</comment>
<dbReference type="PANTHER" id="PTHR43037">
    <property type="entry name" value="UNNAMED PRODUCT-RELATED"/>
    <property type="match status" value="1"/>
</dbReference>
<sequence>MKFQSDMAEVLALVRAGQPMAATRMLQGFSPAPAMADAEVIDLVAERVVEQVMEQVVEGPAGGLQLFRSPLGEIAYRLHRPAGLAEGAPMLVMLHGCTQTSADFALGTRMNERAAAAGMAVLWPEQSTRSNARRCWRWFDAAHQRTEGGEAALLLALVRDVAAVHALGAKGVFVAGLSAGGAMAAVLADCAPDFLKGVAVHSGLAAGAASSLPGGMAAMQRAPAASRREGGFVPMMVLHGDADTVVAPGNADALFGGAVARAGAALSVASVPSPWGQQTVGRDAGGDVRAVRLMIAGAGHSWAGGNPAGSHTSAAGPDASAMIVQFFAEQMRNPPRI</sequence>
<accession>A0A841LDX5</accession>
<organism evidence="3 4">
    <name type="scientific">Polymorphobacter multimanifer</name>
    <dbReference type="NCBI Taxonomy" id="1070431"/>
    <lineage>
        <taxon>Bacteria</taxon>
        <taxon>Pseudomonadati</taxon>
        <taxon>Pseudomonadota</taxon>
        <taxon>Alphaproteobacteria</taxon>
        <taxon>Sphingomonadales</taxon>
        <taxon>Sphingosinicellaceae</taxon>
        <taxon>Polymorphobacter</taxon>
    </lineage>
</organism>
<dbReference type="EMBL" id="JACIIV010000008">
    <property type="protein sequence ID" value="MBB6227178.1"/>
    <property type="molecule type" value="Genomic_DNA"/>
</dbReference>
<proteinExistence type="predicted"/>
<keyword evidence="2" id="KW-0378">Hydrolase</keyword>
<dbReference type="InterPro" id="IPR050955">
    <property type="entry name" value="Plant_Biomass_Hydrol_Est"/>
</dbReference>
<reference evidence="3 4" key="1">
    <citation type="submission" date="2020-08" db="EMBL/GenBank/DDBJ databases">
        <title>Genomic Encyclopedia of Type Strains, Phase IV (KMG-IV): sequencing the most valuable type-strain genomes for metagenomic binning, comparative biology and taxonomic classification.</title>
        <authorList>
            <person name="Goeker M."/>
        </authorList>
    </citation>
    <scope>NUCLEOTIDE SEQUENCE [LARGE SCALE GENOMIC DNA]</scope>
    <source>
        <strain evidence="3 4">DSM 102189</strain>
    </source>
</reference>
<dbReference type="GO" id="GO:0005576">
    <property type="term" value="C:extracellular region"/>
    <property type="evidence" value="ECO:0007669"/>
    <property type="project" value="InterPro"/>
</dbReference>
<evidence type="ECO:0000313" key="4">
    <source>
        <dbReference type="Proteomes" id="UP000538147"/>
    </source>
</evidence>
<dbReference type="Gene3D" id="3.40.50.1820">
    <property type="entry name" value="alpha/beta hydrolase"/>
    <property type="match status" value="1"/>
</dbReference>
<protein>
    <submittedName>
        <fullName evidence="3">Poly(Hydroxyalkanoate) depolymerase family esterase</fullName>
    </submittedName>
</protein>
<dbReference type="GO" id="GO:0016787">
    <property type="term" value="F:hydrolase activity"/>
    <property type="evidence" value="ECO:0007669"/>
    <property type="project" value="UniProtKB-KW"/>
</dbReference>
<dbReference type="NCBIfam" id="TIGR01840">
    <property type="entry name" value="esterase_phb"/>
    <property type="match status" value="1"/>
</dbReference>
<dbReference type="RefSeq" id="WP_184197241.1">
    <property type="nucleotide sequence ID" value="NZ_JACIIV010000008.1"/>
</dbReference>
<name>A0A841LDX5_9SPHN</name>
<dbReference type="PANTHER" id="PTHR43037:SF1">
    <property type="entry name" value="BLL1128 PROTEIN"/>
    <property type="match status" value="1"/>
</dbReference>